<name>A0ABY5ZMM7_9BACT</name>
<accession>A0ABY5ZMM7</accession>
<dbReference type="RefSeq" id="WP_260748090.1">
    <property type="nucleotide sequence ID" value="NZ_CP092109.1"/>
</dbReference>
<evidence type="ECO:0000313" key="2">
    <source>
        <dbReference type="Proteomes" id="UP001060414"/>
    </source>
</evidence>
<reference evidence="1" key="1">
    <citation type="journal article" date="2022" name="Environ. Microbiol.">
        <title>Geoalkalibacter halelectricus SAP #1 sp. nov. possessing extracellular electron transfer and mineral#reducing capabilities from a haloalkaline environment.</title>
        <authorList>
            <person name="Yadav S."/>
            <person name="Singh R."/>
            <person name="Sundharam S.S."/>
            <person name="Chaudhary S."/>
            <person name="Krishnamurthi S."/>
            <person name="Patil S.A."/>
        </authorList>
    </citation>
    <scope>NUCLEOTIDE SEQUENCE</scope>
    <source>
        <strain evidence="1">SAP-1</strain>
    </source>
</reference>
<evidence type="ECO:0000313" key="1">
    <source>
        <dbReference type="EMBL" id="UWZ79739.1"/>
    </source>
</evidence>
<dbReference type="Proteomes" id="UP001060414">
    <property type="component" value="Chromosome"/>
</dbReference>
<proteinExistence type="predicted"/>
<sequence length="85" mass="9694">MKAFHLISAAPLSEHRCQLCLRPAPESGIDDWTWREGESILYRFLDGAQEREFIRMRQFLKNVSKLASQPQVHTAAVRDNGIALA</sequence>
<gene>
    <name evidence="1" type="ORF">L9S41_18970</name>
</gene>
<protein>
    <submittedName>
        <fullName evidence="1">Uncharacterized protein</fullName>
    </submittedName>
</protein>
<dbReference type="EMBL" id="CP092109">
    <property type="protein sequence ID" value="UWZ79739.1"/>
    <property type="molecule type" value="Genomic_DNA"/>
</dbReference>
<organism evidence="1 2">
    <name type="scientific">Geoalkalibacter halelectricus</name>
    <dbReference type="NCBI Taxonomy" id="2847045"/>
    <lineage>
        <taxon>Bacteria</taxon>
        <taxon>Pseudomonadati</taxon>
        <taxon>Thermodesulfobacteriota</taxon>
        <taxon>Desulfuromonadia</taxon>
        <taxon>Desulfuromonadales</taxon>
        <taxon>Geoalkalibacteraceae</taxon>
        <taxon>Geoalkalibacter</taxon>
    </lineage>
</organism>
<keyword evidence="2" id="KW-1185">Reference proteome</keyword>